<reference evidence="3" key="1">
    <citation type="journal article" date="2019" name="Int. J. Syst. Evol. Microbiol.">
        <title>The Global Catalogue of Microorganisms (GCM) 10K type strain sequencing project: providing services to taxonomists for standard genome sequencing and annotation.</title>
        <authorList>
            <consortium name="The Broad Institute Genomics Platform"/>
            <consortium name="The Broad Institute Genome Sequencing Center for Infectious Disease"/>
            <person name="Wu L."/>
            <person name="Ma J."/>
        </authorList>
    </citation>
    <scope>NUCLEOTIDE SEQUENCE [LARGE SCALE GENOMIC DNA]</scope>
    <source>
        <strain evidence="3">JCM 31696</strain>
    </source>
</reference>
<dbReference type="Pfam" id="PF03235">
    <property type="entry name" value="GmrSD_N"/>
    <property type="match status" value="1"/>
</dbReference>
<dbReference type="Proteomes" id="UP001597083">
    <property type="component" value="Unassembled WGS sequence"/>
</dbReference>
<sequence>MPVEETKKEIGVLIGQVSSGEIRLPEIQRGYVWRPTQVAKMVDSLYRGYPCGSLLLWRTLEIPQTRSMAVGVAPDGSPLPPLYLLDGQQRLTSLHRVFKDHPDAQIVFNIDTEEFQNQSAATAKDARWIKVYDVLRDETDLFELRGELLSAGVHTDSKELGKRLNRLNAIAKRALHMEILADFPYKDVADIFVRVNSGRALKITDLALATLSARWPGVLAKLEDEADHWAQRHYA</sequence>
<dbReference type="EMBL" id="JBHTIR010003735">
    <property type="protein sequence ID" value="MFD0855700.1"/>
    <property type="molecule type" value="Genomic_DNA"/>
</dbReference>
<dbReference type="PANTHER" id="PTHR37292:SF2">
    <property type="entry name" value="DUF262 DOMAIN-CONTAINING PROTEIN"/>
    <property type="match status" value="1"/>
</dbReference>
<accession>A0ABW3CN73</accession>
<feature type="domain" description="GmrSD restriction endonucleases N-terminal" evidence="1">
    <location>
        <begin position="13"/>
        <end position="210"/>
    </location>
</feature>
<evidence type="ECO:0000259" key="1">
    <source>
        <dbReference type="Pfam" id="PF03235"/>
    </source>
</evidence>
<keyword evidence="3" id="KW-1185">Reference proteome</keyword>
<comment type="caution">
    <text evidence="2">The sequence shown here is derived from an EMBL/GenBank/DDBJ whole genome shotgun (WGS) entry which is preliminary data.</text>
</comment>
<feature type="non-terminal residue" evidence="2">
    <location>
        <position position="235"/>
    </location>
</feature>
<organism evidence="2 3">
    <name type="scientific">Actinomadura adrarensis</name>
    <dbReference type="NCBI Taxonomy" id="1819600"/>
    <lineage>
        <taxon>Bacteria</taxon>
        <taxon>Bacillati</taxon>
        <taxon>Actinomycetota</taxon>
        <taxon>Actinomycetes</taxon>
        <taxon>Streptosporangiales</taxon>
        <taxon>Thermomonosporaceae</taxon>
        <taxon>Actinomadura</taxon>
    </lineage>
</organism>
<evidence type="ECO:0000313" key="2">
    <source>
        <dbReference type="EMBL" id="MFD0855700.1"/>
    </source>
</evidence>
<dbReference type="PANTHER" id="PTHR37292">
    <property type="entry name" value="VNG6097C"/>
    <property type="match status" value="1"/>
</dbReference>
<evidence type="ECO:0000313" key="3">
    <source>
        <dbReference type="Proteomes" id="UP001597083"/>
    </source>
</evidence>
<name>A0ABW3CN73_9ACTN</name>
<dbReference type="InterPro" id="IPR004919">
    <property type="entry name" value="GmrSD_N"/>
</dbReference>
<gene>
    <name evidence="2" type="ORF">ACFQ07_25890</name>
</gene>
<protein>
    <submittedName>
        <fullName evidence="2">DUF262 domain-containing protein</fullName>
    </submittedName>
</protein>
<proteinExistence type="predicted"/>